<keyword evidence="6" id="KW-0663">Pyridoxal phosphate</keyword>
<dbReference type="EMBL" id="SLWY01000017">
    <property type="protein sequence ID" value="TCO79715.1"/>
    <property type="molecule type" value="Genomic_DNA"/>
</dbReference>
<dbReference type="OrthoDB" id="9804020at2"/>
<dbReference type="InterPro" id="IPR050859">
    <property type="entry name" value="Class-I_PLP-dep_aminotransf"/>
</dbReference>
<proteinExistence type="inferred from homology"/>
<keyword evidence="9" id="KW-1185">Reference proteome</keyword>
<keyword evidence="8" id="KW-0238">DNA-binding</keyword>
<dbReference type="InterPro" id="IPR015422">
    <property type="entry name" value="PyrdxlP-dep_Trfase_small"/>
</dbReference>
<comment type="caution">
    <text evidence="8">The sequence shown here is derived from an EMBL/GenBank/DDBJ whole genome shotgun (WGS) entry which is preliminary data.</text>
</comment>
<dbReference type="AlphaFoldDB" id="A0A4R2LK08"/>
<dbReference type="InterPro" id="IPR015424">
    <property type="entry name" value="PyrdxlP-dep_Trfase"/>
</dbReference>
<dbReference type="GO" id="GO:0008483">
    <property type="term" value="F:transaminase activity"/>
    <property type="evidence" value="ECO:0007669"/>
    <property type="project" value="UniProtKB-KW"/>
</dbReference>
<evidence type="ECO:0000256" key="3">
    <source>
        <dbReference type="ARBA" id="ARBA00011738"/>
    </source>
</evidence>
<sequence length="397" mass="44777">MFSVRIERLTSSLIRELLALTQQPDVISFAGGLPAREAMPPLDLRELPASLSQYGTTDGEPELRETIARQLTGIGLRVPPERVLITSGSQQGLDLVTKLFIDPDTPVAVEAPSYLAALQAFRFFGARMLELPLTPQGIDPQQLRELIRRERPAFVYLIPTFQNPSGVCYAESHRAGVAEVLRETGVALLEDEPYRELMYEAVDRTPLSGRLGGAPWMYMGSFSKTGIPGLRIGFIAASDDIHPHLVRIKQCTDLHTNRIGQWWCNRFLLDGDYLAHLDRLRAFYREKRDAMQAGLERHLGELATWSQPHGGLFFWVRLRQEVDERALLERALARKVAFMPGGAFYAHPPAFQGQMRLNFSLSTPEQIDRGLRMLGEVIRAYHAEAEARRSWPVAHVR</sequence>
<dbReference type="Pfam" id="PF00155">
    <property type="entry name" value="Aminotran_1_2"/>
    <property type="match status" value="1"/>
</dbReference>
<dbReference type="GO" id="GO:0003677">
    <property type="term" value="F:DNA binding"/>
    <property type="evidence" value="ECO:0007669"/>
    <property type="project" value="UniProtKB-KW"/>
</dbReference>
<dbReference type="GO" id="GO:1901605">
    <property type="term" value="P:alpha-amino acid metabolic process"/>
    <property type="evidence" value="ECO:0007669"/>
    <property type="project" value="TreeGrafter"/>
</dbReference>
<evidence type="ECO:0000256" key="2">
    <source>
        <dbReference type="ARBA" id="ARBA00007441"/>
    </source>
</evidence>
<accession>A0A4R2LK08</accession>
<keyword evidence="5" id="KW-0808">Transferase</keyword>
<dbReference type="InterPro" id="IPR004839">
    <property type="entry name" value="Aminotransferase_I/II_large"/>
</dbReference>
<dbReference type="Gene3D" id="3.90.1150.10">
    <property type="entry name" value="Aspartate Aminotransferase, domain 1"/>
    <property type="match status" value="1"/>
</dbReference>
<evidence type="ECO:0000256" key="4">
    <source>
        <dbReference type="ARBA" id="ARBA00022576"/>
    </source>
</evidence>
<evidence type="ECO:0000256" key="1">
    <source>
        <dbReference type="ARBA" id="ARBA00001933"/>
    </source>
</evidence>
<dbReference type="RefSeq" id="WP_132544343.1">
    <property type="nucleotide sequence ID" value="NZ_SLWY01000017.1"/>
</dbReference>
<dbReference type="PANTHER" id="PTHR42790">
    <property type="entry name" value="AMINOTRANSFERASE"/>
    <property type="match status" value="1"/>
</dbReference>
<dbReference type="FunFam" id="3.40.640.10:FF:000053">
    <property type="entry name" value="Aminotransferase, class I"/>
    <property type="match status" value="1"/>
</dbReference>
<comment type="similarity">
    <text evidence="2">Belongs to the class-I pyridoxal-phosphate-dependent aminotransferase family.</text>
</comment>
<dbReference type="Proteomes" id="UP000295765">
    <property type="component" value="Unassembled WGS sequence"/>
</dbReference>
<keyword evidence="4" id="KW-0032">Aminotransferase</keyword>
<evidence type="ECO:0000259" key="7">
    <source>
        <dbReference type="Pfam" id="PF00155"/>
    </source>
</evidence>
<evidence type="ECO:0000313" key="8">
    <source>
        <dbReference type="EMBL" id="TCO79715.1"/>
    </source>
</evidence>
<dbReference type="SUPFAM" id="SSF53383">
    <property type="entry name" value="PLP-dependent transferases"/>
    <property type="match status" value="1"/>
</dbReference>
<reference evidence="8 9" key="1">
    <citation type="submission" date="2019-03" db="EMBL/GenBank/DDBJ databases">
        <title>Genomic Encyclopedia of Type Strains, Phase IV (KMG-IV): sequencing the most valuable type-strain genomes for metagenomic binning, comparative biology and taxonomic classification.</title>
        <authorList>
            <person name="Goeker M."/>
        </authorList>
    </citation>
    <scope>NUCLEOTIDE SEQUENCE [LARGE SCALE GENOMIC DNA]</scope>
    <source>
        <strain evidence="8 9">DSM 25287</strain>
    </source>
</reference>
<feature type="domain" description="Aminotransferase class I/classII large" evidence="7">
    <location>
        <begin position="49"/>
        <end position="372"/>
    </location>
</feature>
<comment type="cofactor">
    <cofactor evidence="1">
        <name>pyridoxal 5'-phosphate</name>
        <dbReference type="ChEBI" id="CHEBI:597326"/>
    </cofactor>
</comment>
<gene>
    <name evidence="8" type="ORF">EV699_11724</name>
</gene>
<comment type="subunit">
    <text evidence="3">Homodimer.</text>
</comment>
<dbReference type="GO" id="GO:0030170">
    <property type="term" value="F:pyridoxal phosphate binding"/>
    <property type="evidence" value="ECO:0007669"/>
    <property type="project" value="InterPro"/>
</dbReference>
<dbReference type="InterPro" id="IPR015421">
    <property type="entry name" value="PyrdxlP-dep_Trfase_major"/>
</dbReference>
<evidence type="ECO:0000313" key="9">
    <source>
        <dbReference type="Proteomes" id="UP000295765"/>
    </source>
</evidence>
<protein>
    <submittedName>
        <fullName evidence="8">DNA-binding transcriptional MocR family regulator</fullName>
    </submittedName>
</protein>
<dbReference type="Gene3D" id="3.40.640.10">
    <property type="entry name" value="Type I PLP-dependent aspartate aminotransferase-like (Major domain)"/>
    <property type="match status" value="1"/>
</dbReference>
<name>A0A4R2LK08_9GAMM</name>
<dbReference type="PANTHER" id="PTHR42790:SF19">
    <property type="entry name" value="KYNURENINE_ALPHA-AMINOADIPATE AMINOTRANSFERASE, MITOCHONDRIAL"/>
    <property type="match status" value="1"/>
</dbReference>
<dbReference type="CDD" id="cd00609">
    <property type="entry name" value="AAT_like"/>
    <property type="match status" value="1"/>
</dbReference>
<evidence type="ECO:0000256" key="5">
    <source>
        <dbReference type="ARBA" id="ARBA00022679"/>
    </source>
</evidence>
<evidence type="ECO:0000256" key="6">
    <source>
        <dbReference type="ARBA" id="ARBA00022898"/>
    </source>
</evidence>
<organism evidence="8 9">
    <name type="scientific">Plasticicumulans lactativorans</name>
    <dbReference type="NCBI Taxonomy" id="1133106"/>
    <lineage>
        <taxon>Bacteria</taxon>
        <taxon>Pseudomonadati</taxon>
        <taxon>Pseudomonadota</taxon>
        <taxon>Gammaproteobacteria</taxon>
        <taxon>Candidatus Competibacteraceae</taxon>
        <taxon>Plasticicumulans</taxon>
    </lineage>
</organism>